<evidence type="ECO:0000256" key="2">
    <source>
        <dbReference type="SAM" id="MobiDB-lite"/>
    </source>
</evidence>
<name>A0A1G7E6Z0_9BACT</name>
<dbReference type="NCBIfam" id="NF041621">
    <property type="entry name" value="MXAN_5187_C_dom"/>
    <property type="match status" value="1"/>
</dbReference>
<proteinExistence type="predicted"/>
<feature type="compositionally biased region" description="Polar residues" evidence="2">
    <location>
        <begin position="92"/>
        <end position="108"/>
    </location>
</feature>
<evidence type="ECO:0000313" key="3">
    <source>
        <dbReference type="EMBL" id="SDE59457.1"/>
    </source>
</evidence>
<gene>
    <name evidence="3" type="ORF">SAMN05661003_11820</name>
</gene>
<dbReference type="Proteomes" id="UP000243205">
    <property type="component" value="Unassembled WGS sequence"/>
</dbReference>
<evidence type="ECO:0000256" key="1">
    <source>
        <dbReference type="SAM" id="Coils"/>
    </source>
</evidence>
<keyword evidence="1" id="KW-0175">Coiled coil</keyword>
<dbReference type="AlphaFoldDB" id="A0A1G7E6Z0"/>
<evidence type="ECO:0000313" key="4">
    <source>
        <dbReference type="Proteomes" id="UP000243205"/>
    </source>
</evidence>
<dbReference type="EMBL" id="FNAQ01000018">
    <property type="protein sequence ID" value="SDE59457.1"/>
    <property type="molecule type" value="Genomic_DNA"/>
</dbReference>
<reference evidence="4" key="1">
    <citation type="submission" date="2016-10" db="EMBL/GenBank/DDBJ databases">
        <authorList>
            <person name="Varghese N."/>
            <person name="Submissions S."/>
        </authorList>
    </citation>
    <scope>NUCLEOTIDE SEQUENCE [LARGE SCALE GENOMIC DNA]</scope>
    <source>
        <strain evidence="4">DSM 8987</strain>
    </source>
</reference>
<dbReference type="RefSeq" id="WP_171906432.1">
    <property type="nucleotide sequence ID" value="NZ_CALFZY010000034.1"/>
</dbReference>
<accession>A0A1G7E6Z0</accession>
<organism evidence="3 4">
    <name type="scientific">Desulfuromonas thiophila</name>
    <dbReference type="NCBI Taxonomy" id="57664"/>
    <lineage>
        <taxon>Bacteria</taxon>
        <taxon>Pseudomonadati</taxon>
        <taxon>Thermodesulfobacteriota</taxon>
        <taxon>Desulfuromonadia</taxon>
        <taxon>Desulfuromonadales</taxon>
        <taxon>Desulfuromonadaceae</taxon>
        <taxon>Desulfuromonas</taxon>
    </lineage>
</organism>
<sequence>MDERRRLTQNLTDLEQQLADLRLQYEQYFAGVEKRAPLRARETLERQLRQLTRRPVMQTELRLRLQNLSARFYSYASLWERLQRQLDEGRQQRGNSRPLSRTETPTSPGQQLYQEYLAVCRQCQVPASLGDVGQIERLLEQQRRKIEEKYGAVQCSFRVVNENGRPVIRAQIKRP</sequence>
<dbReference type="STRING" id="57664.SAMN05661003_11820"/>
<feature type="coiled-coil region" evidence="1">
    <location>
        <begin position="4"/>
        <end position="31"/>
    </location>
</feature>
<protein>
    <submittedName>
        <fullName evidence="3">Uncharacterized protein</fullName>
    </submittedName>
</protein>
<keyword evidence="4" id="KW-1185">Reference proteome</keyword>
<feature type="region of interest" description="Disordered" evidence="2">
    <location>
        <begin position="87"/>
        <end position="108"/>
    </location>
</feature>